<dbReference type="AlphaFoldDB" id="A0A3R6I4C1"/>
<dbReference type="EMBL" id="QRNO01000002">
    <property type="protein sequence ID" value="RHK53085.1"/>
    <property type="molecule type" value="Genomic_DNA"/>
</dbReference>
<reference evidence="2 3" key="1">
    <citation type="submission" date="2018-08" db="EMBL/GenBank/DDBJ databases">
        <title>A genome reference for cultivated species of the human gut microbiota.</title>
        <authorList>
            <person name="Zou Y."/>
            <person name="Xue W."/>
            <person name="Luo G."/>
        </authorList>
    </citation>
    <scope>NUCLEOTIDE SEQUENCE [LARGE SCALE GENOMIC DNA]</scope>
    <source>
        <strain evidence="2 3">AF42-9</strain>
    </source>
</reference>
<organism evidence="2 3">
    <name type="scientific">Leyella stercorea</name>
    <dbReference type="NCBI Taxonomy" id="363265"/>
    <lineage>
        <taxon>Bacteria</taxon>
        <taxon>Pseudomonadati</taxon>
        <taxon>Bacteroidota</taxon>
        <taxon>Bacteroidia</taxon>
        <taxon>Bacteroidales</taxon>
        <taxon>Prevotellaceae</taxon>
        <taxon>Leyella</taxon>
    </lineage>
</organism>
<comment type="caution">
    <text evidence="2">The sequence shown here is derived from an EMBL/GenBank/DDBJ whole genome shotgun (WGS) entry which is preliminary data.</text>
</comment>
<evidence type="ECO:0000256" key="1">
    <source>
        <dbReference type="SAM" id="MobiDB-lite"/>
    </source>
</evidence>
<evidence type="ECO:0000313" key="3">
    <source>
        <dbReference type="Proteomes" id="UP000286598"/>
    </source>
</evidence>
<gene>
    <name evidence="2" type="ORF">DW060_01090</name>
</gene>
<proteinExistence type="predicted"/>
<keyword evidence="3" id="KW-1185">Reference proteome</keyword>
<feature type="compositionally biased region" description="Basic and acidic residues" evidence="1">
    <location>
        <begin position="76"/>
        <end position="87"/>
    </location>
</feature>
<dbReference type="OrthoDB" id="1049800at2"/>
<sequence length="205" mass="21683">MNKELFAKVKDKCKDTGLSEKYLTAITEAMGGSVADDSTDNDAIESTANLILSVATASQSEATRWANKTKGNPKPKPNDGEGGEGEKPNQNNKDGNGGGKGSSEESEAIKKLQEEVAALKAEKSHSERTATINAAFEKHQIPVFLRDRLAKSISDDEDVEAAVSALKQDCITNGLMSNQADGAKAASEKQVDEAADALLESITVK</sequence>
<accession>A0A3R6I4C1</accession>
<evidence type="ECO:0000313" key="2">
    <source>
        <dbReference type="EMBL" id="RHK53085.1"/>
    </source>
</evidence>
<name>A0A3R6I4C1_9BACT</name>
<feature type="region of interest" description="Disordered" evidence="1">
    <location>
        <begin position="58"/>
        <end position="111"/>
    </location>
</feature>
<dbReference type="Proteomes" id="UP000286598">
    <property type="component" value="Unassembled WGS sequence"/>
</dbReference>
<protein>
    <submittedName>
        <fullName evidence="2">Uncharacterized protein</fullName>
    </submittedName>
</protein>